<protein>
    <submittedName>
        <fullName evidence="2">Uncharacterized protein</fullName>
    </submittedName>
</protein>
<dbReference type="AlphaFoldDB" id="A0A1V9XJX4"/>
<sequence length="363" mass="39068">MCSSVGVMWNMRGQLWHFVLLVLLAGMVGSSLASVEPVMDLGGSAGVQLQEQLKDIQDRDEERAAGRVGGRVRKNMGIGVNGAIGRADMQRQSPHFWGNIATSAAEREPSCAELRAMWRHTRRIIRHAAAAASPNDAASSATASGRSPFVASHQLPSFVNTVEYAFAPKFLRFWHAQPRGRGTADSVIVGPTSTTGDGLHVGRVLLTKTKSKRPPPNSLSLNLNTEYQVIPGRSSGDKVPPTPGVLTTSGGMGALAGGVGYFHEDEEGGGLVFQDPSGSLDGLPREDEAFAGAYGTIVRSPEEKAKLRREFLLSGAALNNNRLAATYAASFDNAKDMNTISSESSYIYNSQNYKPYYRYKSKF</sequence>
<evidence type="ECO:0000313" key="2">
    <source>
        <dbReference type="EMBL" id="OQR73850.1"/>
    </source>
</evidence>
<feature type="non-terminal residue" evidence="2">
    <location>
        <position position="363"/>
    </location>
</feature>
<reference evidence="2 3" key="1">
    <citation type="journal article" date="2017" name="Gigascience">
        <title>Draft genome of the honey bee ectoparasitic mite, Tropilaelaps mercedesae, is shaped by the parasitic life history.</title>
        <authorList>
            <person name="Dong X."/>
            <person name="Armstrong S.D."/>
            <person name="Xia D."/>
            <person name="Makepeace B.L."/>
            <person name="Darby A.C."/>
            <person name="Kadowaki T."/>
        </authorList>
    </citation>
    <scope>NUCLEOTIDE SEQUENCE [LARGE SCALE GENOMIC DNA]</scope>
    <source>
        <strain evidence="2">Wuxi-XJTLU</strain>
    </source>
</reference>
<dbReference type="InParanoid" id="A0A1V9XJX4"/>
<gene>
    <name evidence="2" type="ORF">BIW11_09474</name>
</gene>
<dbReference type="Proteomes" id="UP000192247">
    <property type="component" value="Unassembled WGS sequence"/>
</dbReference>
<dbReference type="EMBL" id="MNPL01009168">
    <property type="protein sequence ID" value="OQR73850.1"/>
    <property type="molecule type" value="Genomic_DNA"/>
</dbReference>
<comment type="caution">
    <text evidence="2">The sequence shown here is derived from an EMBL/GenBank/DDBJ whole genome shotgun (WGS) entry which is preliminary data.</text>
</comment>
<keyword evidence="1" id="KW-0732">Signal</keyword>
<evidence type="ECO:0000256" key="1">
    <source>
        <dbReference type="SAM" id="SignalP"/>
    </source>
</evidence>
<organism evidence="2 3">
    <name type="scientific">Tropilaelaps mercedesae</name>
    <dbReference type="NCBI Taxonomy" id="418985"/>
    <lineage>
        <taxon>Eukaryota</taxon>
        <taxon>Metazoa</taxon>
        <taxon>Ecdysozoa</taxon>
        <taxon>Arthropoda</taxon>
        <taxon>Chelicerata</taxon>
        <taxon>Arachnida</taxon>
        <taxon>Acari</taxon>
        <taxon>Parasitiformes</taxon>
        <taxon>Mesostigmata</taxon>
        <taxon>Gamasina</taxon>
        <taxon>Dermanyssoidea</taxon>
        <taxon>Laelapidae</taxon>
        <taxon>Tropilaelaps</taxon>
    </lineage>
</organism>
<feature type="chain" id="PRO_5013275001" evidence="1">
    <location>
        <begin position="34"/>
        <end position="363"/>
    </location>
</feature>
<feature type="signal peptide" evidence="1">
    <location>
        <begin position="1"/>
        <end position="33"/>
    </location>
</feature>
<proteinExistence type="predicted"/>
<accession>A0A1V9XJX4</accession>
<name>A0A1V9XJX4_9ACAR</name>
<keyword evidence="3" id="KW-1185">Reference proteome</keyword>
<evidence type="ECO:0000313" key="3">
    <source>
        <dbReference type="Proteomes" id="UP000192247"/>
    </source>
</evidence>